<feature type="compositionally biased region" description="Basic and acidic residues" evidence="3">
    <location>
        <begin position="2931"/>
        <end position="2940"/>
    </location>
</feature>
<reference evidence="5" key="4">
    <citation type="submission" date="2025-09" db="UniProtKB">
        <authorList>
            <consortium name="Ensembl"/>
        </authorList>
    </citation>
    <scope>IDENTIFICATION</scope>
    <source>
        <strain evidence="5">C57BL/6J</strain>
    </source>
</reference>
<keyword evidence="8 9" id="KW-1267">Proteomics identification</keyword>
<reference evidence="5 7" key="1">
    <citation type="journal article" date="2009" name="PLoS Biol.">
        <title>Lineage-specific biology revealed by a finished genome assembly of the mouse.</title>
        <authorList>
            <consortium name="Mouse Genome Sequencing Consortium"/>
            <person name="Church D.M."/>
            <person name="Goodstadt L."/>
            <person name="Hillier L.W."/>
            <person name="Zody M.C."/>
            <person name="Goldstein S."/>
            <person name="She X."/>
            <person name="Bult C.J."/>
            <person name="Agarwala R."/>
            <person name="Cherry J.L."/>
            <person name="DiCuccio M."/>
            <person name="Hlavina W."/>
            <person name="Kapustin Y."/>
            <person name="Meric P."/>
            <person name="Maglott D."/>
            <person name="Birtle Z."/>
            <person name="Marques A.C."/>
            <person name="Graves T."/>
            <person name="Zhou S."/>
            <person name="Teague B."/>
            <person name="Potamousis K."/>
            <person name="Churas C."/>
            <person name="Place M."/>
            <person name="Herschleb J."/>
            <person name="Runnheim R."/>
            <person name="Forrest D."/>
            <person name="Amos-Landgraf J."/>
            <person name="Schwartz D.C."/>
            <person name="Cheng Z."/>
            <person name="Lindblad-Toh K."/>
            <person name="Eichler E.E."/>
            <person name="Ponting C.P."/>
        </authorList>
    </citation>
    <scope>NUCLEOTIDE SEQUENCE [LARGE SCALE GENOMIC DNA]</scope>
    <source>
        <strain evidence="5 7">C57BL/6J</strain>
    </source>
</reference>
<dbReference type="KEGG" id="mmu:100041194"/>
<evidence type="ECO:0007829" key="8">
    <source>
        <dbReference type="PeptideAtlas" id="A0A7N9VR94"/>
    </source>
</evidence>
<dbReference type="PANTHER" id="PTHR23348:SF37">
    <property type="entry name" value="PROTEIN AHNAK2"/>
    <property type="match status" value="1"/>
</dbReference>
<evidence type="ECO:0000256" key="2">
    <source>
        <dbReference type="ARBA" id="ARBA00023242"/>
    </source>
</evidence>
<reference evidence="5" key="3">
    <citation type="submission" date="2025-08" db="UniProtKB">
        <authorList>
            <consortium name="Ensembl"/>
        </authorList>
    </citation>
    <scope>IDENTIFICATION</scope>
    <source>
        <strain evidence="5">C57BL/6J</strain>
    </source>
</reference>
<dbReference type="SMART" id="SM00228">
    <property type="entry name" value="PDZ"/>
    <property type="match status" value="1"/>
</dbReference>
<dbReference type="GlyGen" id="A0A7N9VR94">
    <property type="glycosylation" value="1 site"/>
</dbReference>
<feature type="compositionally biased region" description="Basic and acidic residues" evidence="3">
    <location>
        <begin position="355"/>
        <end position="374"/>
    </location>
</feature>
<evidence type="ECO:0000313" key="5">
    <source>
        <dbReference type="Ensembl" id="ENSMUSP00000159404.2"/>
    </source>
</evidence>
<feature type="compositionally biased region" description="Low complexity" evidence="3">
    <location>
        <begin position="3276"/>
        <end position="3295"/>
    </location>
</feature>
<dbReference type="GeneTree" id="ENSGT00940000163336"/>
<dbReference type="Ensembl" id="ENSMUST00000239525.1">
    <property type="protein sequence ID" value="ENSMUSP00000159404.2"/>
    <property type="gene ID" value="ENSMUSG00000118667.1"/>
</dbReference>
<dbReference type="FunCoup" id="A0A7N9VR94">
    <property type="interactions" value="23"/>
</dbReference>
<dbReference type="SUPFAM" id="SSF50156">
    <property type="entry name" value="PDZ domain-like"/>
    <property type="match status" value="1"/>
</dbReference>
<feature type="region of interest" description="Disordered" evidence="3">
    <location>
        <begin position="3047"/>
        <end position="3085"/>
    </location>
</feature>
<gene>
    <name evidence="5 6" type="primary">Ahnak2</name>
</gene>
<feature type="region of interest" description="Disordered" evidence="3">
    <location>
        <begin position="13"/>
        <end position="110"/>
    </location>
</feature>
<dbReference type="InterPro" id="IPR001478">
    <property type="entry name" value="PDZ"/>
</dbReference>
<feature type="compositionally biased region" description="Basic and acidic residues" evidence="3">
    <location>
        <begin position="417"/>
        <end position="438"/>
    </location>
</feature>
<feature type="compositionally biased region" description="Basic and acidic residues" evidence="3">
    <location>
        <begin position="2903"/>
        <end position="2917"/>
    </location>
</feature>
<feature type="compositionally biased region" description="Basic and acidic residues" evidence="3">
    <location>
        <begin position="225"/>
        <end position="240"/>
    </location>
</feature>
<dbReference type="GO" id="GO:0043484">
    <property type="term" value="P:regulation of RNA splicing"/>
    <property type="evidence" value="ECO:0000318"/>
    <property type="project" value="GO_Central"/>
</dbReference>
<dbReference type="Gene3D" id="2.30.42.10">
    <property type="match status" value="1"/>
</dbReference>
<feature type="region of interest" description="Disordered" evidence="3">
    <location>
        <begin position="2830"/>
        <end position="2857"/>
    </location>
</feature>
<dbReference type="CTD" id="113146"/>
<dbReference type="GO" id="GO:0043034">
    <property type="term" value="C:costamere"/>
    <property type="evidence" value="ECO:0000314"/>
    <property type="project" value="UniProtKB"/>
</dbReference>
<feature type="region of interest" description="Disordered" evidence="3">
    <location>
        <begin position="2780"/>
        <end position="2801"/>
    </location>
</feature>
<dbReference type="RefSeq" id="NP_001365427.1">
    <property type="nucleotide sequence ID" value="NM_001378498.1"/>
</dbReference>
<feature type="region of interest" description="Disordered" evidence="3">
    <location>
        <begin position="3269"/>
        <end position="3299"/>
    </location>
</feature>
<evidence type="ECO:0000259" key="4">
    <source>
        <dbReference type="PROSITE" id="PS50106"/>
    </source>
</evidence>
<dbReference type="GO" id="GO:0030018">
    <property type="term" value="C:Z disc"/>
    <property type="evidence" value="ECO:0000314"/>
    <property type="project" value="UniProtKB"/>
</dbReference>
<evidence type="ECO:0000256" key="3">
    <source>
        <dbReference type="SAM" id="MobiDB-lite"/>
    </source>
</evidence>
<feature type="region of interest" description="Disordered" evidence="3">
    <location>
        <begin position="3011"/>
        <end position="3031"/>
    </location>
</feature>
<feature type="region of interest" description="Disordered" evidence="3">
    <location>
        <begin position="2871"/>
        <end position="2949"/>
    </location>
</feature>
<dbReference type="GO" id="GO:0005634">
    <property type="term" value="C:nucleus"/>
    <property type="evidence" value="ECO:0000318"/>
    <property type="project" value="GO_Central"/>
</dbReference>
<feature type="compositionally biased region" description="Basic and acidic residues" evidence="3">
    <location>
        <begin position="3423"/>
        <end position="3438"/>
    </location>
</feature>
<keyword evidence="7" id="KW-1185">Reference proteome</keyword>
<dbReference type="PANTHER" id="PTHR23348">
    <property type="entry name" value="PERIAXIN/AHNAK"/>
    <property type="match status" value="1"/>
</dbReference>
<dbReference type="PhosphoSitePlus" id="A0A7N9VR94"/>
<dbReference type="Proteomes" id="UP000000589">
    <property type="component" value="Chromosome 12"/>
</dbReference>
<dbReference type="MGI" id="MGI:2144831">
    <property type="gene designation" value="Ahnak2"/>
</dbReference>
<dbReference type="SMR" id="A0A7N9VR94"/>
<evidence type="ECO:0000256" key="1">
    <source>
        <dbReference type="ARBA" id="ARBA00004123"/>
    </source>
</evidence>
<feature type="compositionally biased region" description="Basic and acidic residues" evidence="3">
    <location>
        <begin position="3393"/>
        <end position="3405"/>
    </location>
</feature>
<dbReference type="InParanoid" id="A0A7N9VR94"/>
<keyword evidence="2" id="KW-0539">Nucleus</keyword>
<feature type="compositionally biased region" description="Low complexity" evidence="3">
    <location>
        <begin position="2671"/>
        <end position="2680"/>
    </location>
</feature>
<feature type="compositionally biased region" description="Basic residues" evidence="3">
    <location>
        <begin position="261"/>
        <end position="271"/>
    </location>
</feature>
<feature type="compositionally biased region" description="Basic and acidic residues" evidence="3">
    <location>
        <begin position="330"/>
        <end position="343"/>
    </location>
</feature>
<dbReference type="FunFam" id="2.30.42.10:FF:000225">
    <property type="entry name" value="AHNAK2 isoform 1"/>
    <property type="match status" value="1"/>
</dbReference>
<feature type="compositionally biased region" description="Basic and acidic residues" evidence="3">
    <location>
        <begin position="3486"/>
        <end position="3495"/>
    </location>
</feature>
<name>A0A7N9VR94_MOUSE</name>
<protein>
    <submittedName>
        <fullName evidence="5">AHNAK nucleoprotein 2</fullName>
    </submittedName>
</protein>
<feature type="compositionally biased region" description="Polar residues" evidence="3">
    <location>
        <begin position="2714"/>
        <end position="2734"/>
    </location>
</feature>
<evidence type="ECO:0007829" key="9">
    <source>
        <dbReference type="ProteomicsDB" id="A0A7N9VR94"/>
    </source>
</evidence>
<proteinExistence type="evidence at protein level"/>
<accession>A0A7N9VR94</accession>
<dbReference type="GO" id="GO:0005829">
    <property type="term" value="C:cytosol"/>
    <property type="evidence" value="ECO:0000266"/>
    <property type="project" value="GO_Central"/>
</dbReference>
<feature type="compositionally biased region" description="Basic and acidic residues" evidence="3">
    <location>
        <begin position="2840"/>
        <end position="2857"/>
    </location>
</feature>
<feature type="domain" description="PDZ" evidence="4">
    <location>
        <begin position="108"/>
        <end position="175"/>
    </location>
</feature>
<sequence>MCDCFHVVLPTWPGAPGSVSGRQLQQREPEAETEDDSVTEGPAGEIIRPRPQGSSPVYEYTAEGAGFGGQENSQGRHSSSGRRRSWWKRGSGDSAAFTSMSHPEESTEVTLKTDVESGASGYSVTGGGDQGIFVKQVLKDSSAAKLFNLREGDQLLSATIFFDHMKYEDALKILQYSEPYKVQFRIKRKLSASKGEEGAVQHSQQGQENQDKDIADGCMETPTKTLEEAGDRERLISKSRDGHHRRTQDRFSWPKFQTLRSKQRAGPRRSHSSSEASEHRETRDMSPTSTDTEVHRTADRQERNTGEGRRRRRFLNLRFGMTSGQSPDTSEQKGKDPKDRRGDAGALDGCPTQEDDTKDREVAVEGQRKDKKETTGYMSEKTTQKNMRENYYSMEKDIPGKIDLKTDRHQKKKKQDKKQEKQTKLLQQRGEHTTGLRWEDSWEEVESLEIGIARLSLKDTPEENMEVNIQVPSAKLEGELTLADKDVVAKDSKFKMPKFKMPSFGVSAPGKPSLEASLEVGAPKVEADVAPPQVQGDLKTPDLSVQLPSADLELKAGQVGVKLPEGQLPEAELPAAQAAAAAGAGLKGHLPKVQMPSLKMPKVDLKGPHVDLKGPKVDVKGAKGEVSAPDLEVSLPGVEVDIQAPGAKLEGELALADKDVAAKDSKFKMPKFKMPSFGVSAPGKPSLEASLEVGAPKVEADVAPPQVQGDLKTPDLSVQLPSADLELKAGQVGVKLPEGQLPEAELPAAQAAAAAGAGLKGHLPKVQMPSLKMPKVDLKGPHVDLKGPKVDVKGAKGEVSAPDLEVSLPGVEVDIQAPGAKLEGELALADKDVAAKDSKFKMPKFKMPSFGVSAPGKPSLEASLEVGAPKVEADVVPPQVQGDLKTPDLSVQLPSADLELKAGQVGVKLPEGQLPEAELPAAQAAAAAGAGLKGHLPKVQMPSLKMPKVDLKGPHVDLKGPKVDVKGAKGEVSAPDLEVSLPGVEVDIQAPGAKLEGELALADKDVAAKDSKFKMPKFKMPSFGVSAPGKPSLEASLEVGAPKVEADVAPPQVQGDLKTPDLSVQLPSADLELKAGQVGVKLPEGQLPEAELPAAQAAAAAGAGLKGHLPKVQMPSLKMPKVDLKGPHVDLKGPKVDVKGAKGEVSAPDLEVSLPGVEVDIQAPGAKLEGELALADKDVAAKDSKFKMPEFKMPSFGVSAPGKPSLEASLEVGAPKVEADVAPPQVQGDLKTPDLSVQLPSADLELKARQVGVKLPEGQLPEAELPAAQAAAAGAGLKGHLPKVQMPSLKMPKVDLKGPHVDLKGPKVDVKGAKGEVSAPDLEVSLPGVEVDIQAPGAKLEGELALADKDVAAKDSKFKMPKFKMPSFGVSAPGKPSLEASLEVGAPKVEADVAPPQVQGDLKTPDLSVQLPSADLELKAGQVGVKLPEGQLPEAELPAAQAAAAAGAGLKGHLPKVQMPSLKMPKVDLKGPHVDLKGPKVDVKGAKGEVSAPDLEVSLPGVEVDIQAPGAKLEGELALADKDVAAKDSKFKMPKFKMPSFGVSAPGKPSLEASLEVGAPKVEADVAPPQVQGDLKTPDLSVQLPSADLELKAGQVGVKLPEGQLPEAELPAAKAAAAAGAGLKGHLPKVQMPSLKMPKVDLKGPHVDLKGPKVDVKGAKGEVSAPDLEVSLPGVEVDIQAPGAKLEGELALADKDVAAKDSKFKMPKFKMPSFGVSAPGKPSQEASLEVGAPKVEADVAPPQVQGDLKTPDLSVQLRSADLELKAGQVGVKLPEGQLPEAELPAAQAAAAAGAGLKGHLPKVQMPSLKMPKVDLKGPHVDLKGPKVDVKGAKGEVSAPDLEVSLPGVEVDIQAPGAKLEGELSLADKDVAAKDSKFKMPKFKMPSFGVSAPGKPSLEASLEVGAPKVEADVAPPQVQGDLKTPDLSVQLRSADLELKAGQVGVKLPEGQLPEAELPAAQAAAAAGAGLKGHLPKVQMPSLKMPKVDLKGPHVDLKGPKVDVKGAKGEVSAPDLEVSLPGVEVDIQAPGAKLEGELALADKDVAAKDSKFKMPKFKMPSFGVSAPGKPSLEASLEVGAPKVEADVVPPQVQGDLKTPDLSVQLPSADLELKAGQVGVKLPEGQLPEAELPAAQAAAAAGAGLKGHLPKVQMPSLKMPKVDLKGPHVDLKGPKVDVKGAKGEVSAPDLEVSLPGVEVDIQAPGAKLEGELALADKDVAAKDSKFKMPKFKMPSFGVSAPGKPSLEASLEVGAPKVEADVAPPQVQGDLKTPDLSVQLRSADLELKAGQVGVKLPEGQLPEAELPAAQAAAAAGAGLKGHLPKVQMPSLKMPKVDLKGPHVDLKGPKVDVKGAKGEVSAPDLEVSLPGVEVDIQAPGAKLEGELSLADKDVAAKDSKFKMPKFKMPSFGVSAPGKPSLEASLEVGAPKVEADVAPPQVQGDLKTPDLSVQLRSADLELKAGQVGVKLPEGQLPEAELPAAQAAAAAGAGLKGHLPKVQMPSLKMPKVDLKGPHVDLKGPKVDVKYPQVDMFDHHDSVRTPNQVGFFPFSDQVGNSRDISTSSCHDSTDAGLSPPFVPSQSLLSYVRPSLSIVDSPHESQGSTLPPFTARVLFPKFHRPKFTLSLPPSESENVLSETESQAVVHSFVTAHTLSGSVVPQVLSSDAAACSVVGVSSSQPSLSQPPEAPKQEAKDTSFKLPSVKLPSFNWSPKKAAESTGDSQSQETPTPSLSLSSMEMDSQIQSSVSIVESPQHAPLEKDVEKGRSRKLSFSMPRLALPKIKVSKGTASVPHGDMRPSLSGTTSGGDLVVVETAVSDAHVGDTHSKDVTTELHVRSPSTTAELVRSKTELPSSKDDLNVRGDSKSLMTVSASQPFGELVPPRTEGPLQPSGRQRDNACTMETPEMDPTAKETSTDSNERRFKMPKFRVPGFRRSSSKERDRLGEQEATQKSQTQVISIPLEAEEKAAACVQLSHVPESKVEAHISLETPEEGTSVKPVESPTYADVVKRDLHGTGSRMHSSTVEHSHTHLSTPEFGTHLYKDSVSLVRVSEPQLPPEETGKQQHPGPGGNIPAEMEARTGSLPSQPRGPLRLKASITDVASQVSVVSMSQLWEDSVLTVTFPKLKVPRFSFPAPSSEADVFFPVVREVEASITGPMHTGSPGLWEASILKTGAEDTRMPPASLEQSLEASPISKVRVHIQGSRGESQEVALPSRMERWSADPLAPGAFCTQIVRESEIPASTIQTPSYGFSLLKVKIPEPPVQACVYTVAPDSQPQESVGGAPSPAAAGGHSAPAEAPPDTGEPFEIISSSVGVPPGPQLADSTSDEEPAEILEFPEDSQEVKVSGMDTKQKPEGKKASLLWSWLPSIGFSSVEEMAAESRDTTQRSPVHVQPTARLDPELPRKQEKAGWFRFPKLGFSSSPTKKPRNTEDGEGQEEHKPQEETVTFFDARESFSPEEEEEAKSEGTSARPGSEAMVASSARTELVLLEQARDTGDKPIPRPVAK</sequence>
<dbReference type="PROSITE" id="PS50106">
    <property type="entry name" value="PDZ"/>
    <property type="match status" value="1"/>
</dbReference>
<dbReference type="InterPro" id="IPR036034">
    <property type="entry name" value="PDZ_sf"/>
</dbReference>
<dbReference type="GO" id="GO:0005886">
    <property type="term" value="C:plasma membrane"/>
    <property type="evidence" value="ECO:0000266"/>
    <property type="project" value="GO_Central"/>
</dbReference>
<reference evidence="5 7" key="2">
    <citation type="journal article" date="2011" name="PLoS Biol.">
        <title>Modernizing reference genome assemblies.</title>
        <authorList>
            <person name="Church D.M."/>
            <person name="Schneider V.A."/>
            <person name="Graves T."/>
            <person name="Auger K."/>
            <person name="Cunningham F."/>
            <person name="Bouk N."/>
            <person name="Chen H.C."/>
            <person name="Agarwala R."/>
            <person name="McLaren W.M."/>
            <person name="Ritchie G.R."/>
            <person name="Albracht D."/>
            <person name="Kremitzki M."/>
            <person name="Rock S."/>
            <person name="Kotkiewicz H."/>
            <person name="Kremitzki C."/>
            <person name="Wollam A."/>
            <person name="Trani L."/>
            <person name="Fulton L."/>
            <person name="Fulton R."/>
            <person name="Matthews L."/>
            <person name="Whitehead S."/>
            <person name="Chow W."/>
            <person name="Torrance J."/>
            <person name="Dunn M."/>
            <person name="Harden G."/>
            <person name="Threadgold G."/>
            <person name="Wood J."/>
            <person name="Collins J."/>
            <person name="Heath P."/>
            <person name="Griffiths G."/>
            <person name="Pelan S."/>
            <person name="Grafham D."/>
            <person name="Eichler E.E."/>
            <person name="Weinstock G."/>
            <person name="Mardis E.R."/>
            <person name="Wilson R.K."/>
            <person name="Howe K."/>
            <person name="Flicek P."/>
            <person name="Hubbard T."/>
        </authorList>
    </citation>
    <scope>NUCLEOTIDE SEQUENCE [LARGE SCALE GENOMIC DNA]</scope>
    <source>
        <strain evidence="5 7">C57BL/6J</strain>
    </source>
</reference>
<organism evidence="5 7">
    <name type="scientific">Mus musculus</name>
    <name type="common">Mouse</name>
    <dbReference type="NCBI Taxonomy" id="10090"/>
    <lineage>
        <taxon>Eukaryota</taxon>
        <taxon>Metazoa</taxon>
        <taxon>Chordata</taxon>
        <taxon>Craniata</taxon>
        <taxon>Vertebrata</taxon>
        <taxon>Euteleostomi</taxon>
        <taxon>Mammalia</taxon>
        <taxon>Eutheria</taxon>
        <taxon>Euarchontoglires</taxon>
        <taxon>Glires</taxon>
        <taxon>Rodentia</taxon>
        <taxon>Myomorpha</taxon>
        <taxon>Muroidea</taxon>
        <taxon>Muridae</taxon>
        <taxon>Murinae</taxon>
        <taxon>Mus</taxon>
        <taxon>Mus</taxon>
    </lineage>
</organism>
<comment type="subcellular location">
    <subcellularLocation>
        <location evidence="1">Nucleus</location>
    </subcellularLocation>
</comment>
<dbReference type="InterPro" id="IPR052082">
    <property type="entry name" value="Myelin_sheath_structural"/>
</dbReference>
<feature type="region of interest" description="Disordered" evidence="3">
    <location>
        <begin position="195"/>
        <end position="438"/>
    </location>
</feature>
<feature type="compositionally biased region" description="Low complexity" evidence="3">
    <location>
        <begin position="2736"/>
        <end position="2745"/>
    </location>
</feature>
<evidence type="ECO:0000313" key="6">
    <source>
        <dbReference type="MGI" id="MGI:2144831"/>
    </source>
</evidence>
<dbReference type="GeneID" id="100041194"/>
<feature type="region of interest" description="Disordered" evidence="3">
    <location>
        <begin position="3371"/>
        <end position="3501"/>
    </location>
</feature>
<feature type="compositionally biased region" description="Basic and acidic residues" evidence="3">
    <location>
        <begin position="292"/>
        <end position="308"/>
    </location>
</feature>
<dbReference type="GO" id="GO:0030659">
    <property type="term" value="C:cytoplasmic vesicle membrane"/>
    <property type="evidence" value="ECO:0000314"/>
    <property type="project" value="UniProtKB"/>
</dbReference>
<dbReference type="OMA" id="CWVSAGE"/>
<feature type="region of interest" description="Disordered" evidence="3">
    <location>
        <begin position="2671"/>
        <end position="2762"/>
    </location>
</feature>
<dbReference type="GO" id="GO:0005737">
    <property type="term" value="C:cytoplasm"/>
    <property type="evidence" value="ECO:0000318"/>
    <property type="project" value="GO_Central"/>
</dbReference>
<dbReference type="AGR" id="MGI:2144831"/>
<feature type="compositionally biased region" description="Basic and acidic residues" evidence="3">
    <location>
        <begin position="382"/>
        <end position="407"/>
    </location>
</feature>
<evidence type="ECO:0000313" key="7">
    <source>
        <dbReference type="Proteomes" id="UP000000589"/>
    </source>
</evidence>